<dbReference type="Proteomes" id="UP000030661">
    <property type="component" value="Unassembled WGS sequence"/>
</dbReference>
<dbReference type="HOGENOM" id="CLU_1607615_0_0_0"/>
<proteinExistence type="predicted"/>
<name>A0A0S6WC58_VECG1</name>
<keyword evidence="2" id="KW-1185">Reference proteome</keyword>
<accession>A0A0S6WC58</accession>
<evidence type="ECO:0000313" key="2">
    <source>
        <dbReference type="Proteomes" id="UP000030661"/>
    </source>
</evidence>
<gene>
    <name evidence="1" type="ORF">U27_02424</name>
</gene>
<dbReference type="AlphaFoldDB" id="A0A0S6WC58"/>
<sequence>MKHSISIAIIWCVVILFGVTLAAEELTVSADLREKLLQYAIGTLCGFVGTEDILKSAQELTQIVIVNIDENESGITHFLSMTPRYIKDGREYPQSQLSPSLIFSVDKKGHVFFSGMFFSRGVEIVVRERKIVGRVMYSIDTWEEYGYAEGRFSTGNGNIAFSDGS</sequence>
<organism evidence="1">
    <name type="scientific">Vecturithrix granuli</name>
    <dbReference type="NCBI Taxonomy" id="1499967"/>
    <lineage>
        <taxon>Bacteria</taxon>
        <taxon>Candidatus Moduliflexota</taxon>
        <taxon>Candidatus Vecturitrichia</taxon>
        <taxon>Candidatus Vecturitrichales</taxon>
        <taxon>Candidatus Vecturitrichaceae</taxon>
        <taxon>Candidatus Vecturithrix</taxon>
    </lineage>
</organism>
<reference evidence="1" key="1">
    <citation type="journal article" date="2015" name="PeerJ">
        <title>First genomic representation of candidate bacterial phylum KSB3 points to enhanced environmental sensing as a trigger of wastewater bulking.</title>
        <authorList>
            <person name="Sekiguchi Y."/>
            <person name="Ohashi A."/>
            <person name="Parks D.H."/>
            <person name="Yamauchi T."/>
            <person name="Tyson G.W."/>
            <person name="Hugenholtz P."/>
        </authorList>
    </citation>
    <scope>NUCLEOTIDE SEQUENCE [LARGE SCALE GENOMIC DNA]</scope>
</reference>
<evidence type="ECO:0000313" key="1">
    <source>
        <dbReference type="EMBL" id="GAK55590.1"/>
    </source>
</evidence>
<protein>
    <submittedName>
        <fullName evidence="1">Uncharacterized protein</fullName>
    </submittedName>
</protein>
<dbReference type="EMBL" id="DF820463">
    <property type="protein sequence ID" value="GAK55590.1"/>
    <property type="molecule type" value="Genomic_DNA"/>
</dbReference>